<organism evidence="1 2">
    <name type="scientific">Pectobacterium phage phiTE</name>
    <dbReference type="NCBI Taxonomy" id="1116482"/>
    <lineage>
        <taxon>Viruses</taxon>
        <taxon>Duplodnaviria</taxon>
        <taxon>Heunggongvirae</taxon>
        <taxon>Uroviricota</taxon>
        <taxon>Caudoviricetes</taxon>
        <taxon>Vequintavirinae</taxon>
        <taxon>Certrevirus</taxon>
        <taxon>Certrevirus phiTE</taxon>
    </lineage>
</organism>
<reference evidence="1 2" key="2">
    <citation type="journal article" date="2012" name="PLoS Genet.">
        <title>Viral evasion of a bacterial suicide system by RNA-based molecular mimicry enables infectious altruism.</title>
        <authorList>
            <person name="Blower T.R."/>
            <person name="Evans T.J."/>
            <person name="Przybilski R."/>
            <person name="Fineran P.C."/>
            <person name="Salmond G.P."/>
        </authorList>
    </citation>
    <scope>NUCLEOTIDE SEQUENCE [LARGE SCALE GENOMIC DNA]</scope>
</reference>
<dbReference type="RefSeq" id="YP_007392640.1">
    <property type="nucleotide sequence ID" value="NC_020201.1"/>
</dbReference>
<sequence length="87" mass="10183">MTYFKIKSAHLPWLDMEICKGSIFYQHYSFAIPDWVPCGAYRENGASYDRMTAEEVSRMIKRDKTFTGGTDGRYSTRRFAGRVLQNR</sequence>
<accession>K9L3W4</accession>
<dbReference type="EMBL" id="JQ015307">
    <property type="protein sequence ID" value="AEZ66344.1"/>
    <property type="molecule type" value="Genomic_DNA"/>
</dbReference>
<dbReference type="Proteomes" id="UP000010999">
    <property type="component" value="Segment"/>
</dbReference>
<reference evidence="2" key="1">
    <citation type="submission" date="2011-11" db="EMBL/GenBank/DDBJ databases">
        <title>Escape from toxin-antitoxin mediated abortive infection can occur by recombination within a generalized transducing phage of Pectobacterium atrosepticum.</title>
        <authorList>
            <person name="Blower T.R."/>
            <person name="Evans T.J."/>
            <person name="Przybilski R."/>
            <person name="Fineran P.C."/>
            <person name="Salmond G.P.C."/>
        </authorList>
    </citation>
    <scope>NUCLEOTIDE SEQUENCE [LARGE SCALE GENOMIC DNA]</scope>
</reference>
<protein>
    <submittedName>
        <fullName evidence="1">Uncharacterized protein</fullName>
    </submittedName>
</protein>
<evidence type="ECO:0000313" key="1">
    <source>
        <dbReference type="EMBL" id="AEZ66344.1"/>
    </source>
</evidence>
<dbReference type="OrthoDB" id="28743at10239"/>
<name>K9L3W4_9CAUD</name>
<evidence type="ECO:0000313" key="2">
    <source>
        <dbReference type="Proteomes" id="UP000010999"/>
    </source>
</evidence>
<keyword evidence="2" id="KW-1185">Reference proteome</keyword>
<dbReference type="KEGG" id="vg:14515373"/>
<gene>
    <name evidence="1" type="ORF">phiTE_178</name>
</gene>
<proteinExistence type="predicted"/>
<dbReference type="GeneID" id="14515373"/>